<feature type="transmembrane region" description="Helical" evidence="1">
    <location>
        <begin position="90"/>
        <end position="113"/>
    </location>
</feature>
<keyword evidence="1" id="KW-0812">Transmembrane</keyword>
<dbReference type="Pfam" id="PF20151">
    <property type="entry name" value="DUF6533"/>
    <property type="match status" value="1"/>
</dbReference>
<feature type="transmembrane region" description="Helical" evidence="1">
    <location>
        <begin position="61"/>
        <end position="78"/>
    </location>
</feature>
<feature type="transmembrane region" description="Helical" evidence="1">
    <location>
        <begin position="120"/>
        <end position="139"/>
    </location>
</feature>
<sequence>MTGLSHATLEGFIQLRVIKCTTVAASTILIWDYFITLQHEVALIWTSRWSASKCLFMMNRYFIFTELLMFIYVLMFATKAHVCESIFRTLGYLATIGFVVSQLILLLRTFAVWGRNSSKVFACLLTAYLFMIAIVFWDIHRYLAGVKSLGVPAPGLTGCTLFFGTRLVWVSIVLFMTTETVLVALLTYKAVQHFRTGDSSLLMIIYHDGLLYFACILASSIGSLIVALVAPIAVHLLLLGVQRVFHSVLCNHILLRIRMAHQVQVGDFRDSIHMMDITPTRRTLYSDADSVSTRFHQLELKTPEVVRTKVRVVTETRID</sequence>
<feature type="domain" description="DUF6533" evidence="2">
    <location>
        <begin position="20"/>
        <end position="64"/>
    </location>
</feature>
<dbReference type="VEuPathDB" id="FungiDB:BD410DRAFT_634457"/>
<name>A0A4Y7QDJ2_9AGAM</name>
<keyword evidence="4" id="KW-1185">Reference proteome</keyword>
<protein>
    <recommendedName>
        <fullName evidence="2">DUF6533 domain-containing protein</fullName>
    </recommendedName>
</protein>
<dbReference type="InterPro" id="IPR045340">
    <property type="entry name" value="DUF6533"/>
</dbReference>
<evidence type="ECO:0000313" key="4">
    <source>
        <dbReference type="Proteomes" id="UP000294933"/>
    </source>
</evidence>
<keyword evidence="1" id="KW-1133">Transmembrane helix</keyword>
<dbReference type="STRING" id="50990.A0A4Y7QDJ2"/>
<organism evidence="3 4">
    <name type="scientific">Rickenella mellea</name>
    <dbReference type="NCBI Taxonomy" id="50990"/>
    <lineage>
        <taxon>Eukaryota</taxon>
        <taxon>Fungi</taxon>
        <taxon>Dikarya</taxon>
        <taxon>Basidiomycota</taxon>
        <taxon>Agaricomycotina</taxon>
        <taxon>Agaricomycetes</taxon>
        <taxon>Hymenochaetales</taxon>
        <taxon>Rickenellaceae</taxon>
        <taxon>Rickenella</taxon>
    </lineage>
</organism>
<proteinExistence type="predicted"/>
<feature type="transmembrane region" description="Helical" evidence="1">
    <location>
        <begin position="167"/>
        <end position="188"/>
    </location>
</feature>
<dbReference type="AlphaFoldDB" id="A0A4Y7QDJ2"/>
<keyword evidence="1" id="KW-0472">Membrane</keyword>
<dbReference type="EMBL" id="ML170164">
    <property type="protein sequence ID" value="TDL25278.1"/>
    <property type="molecule type" value="Genomic_DNA"/>
</dbReference>
<reference evidence="3 4" key="1">
    <citation type="submission" date="2018-06" db="EMBL/GenBank/DDBJ databases">
        <title>A transcriptomic atlas of mushroom development highlights an independent origin of complex multicellularity.</title>
        <authorList>
            <consortium name="DOE Joint Genome Institute"/>
            <person name="Krizsan K."/>
            <person name="Almasi E."/>
            <person name="Merenyi Z."/>
            <person name="Sahu N."/>
            <person name="Viragh M."/>
            <person name="Koszo T."/>
            <person name="Mondo S."/>
            <person name="Kiss B."/>
            <person name="Balint B."/>
            <person name="Kues U."/>
            <person name="Barry K."/>
            <person name="Hegedus J.C."/>
            <person name="Henrissat B."/>
            <person name="Johnson J."/>
            <person name="Lipzen A."/>
            <person name="Ohm R."/>
            <person name="Nagy I."/>
            <person name="Pangilinan J."/>
            <person name="Yan J."/>
            <person name="Xiong Y."/>
            <person name="Grigoriev I.V."/>
            <person name="Hibbett D.S."/>
            <person name="Nagy L.G."/>
        </authorList>
    </citation>
    <scope>NUCLEOTIDE SEQUENCE [LARGE SCALE GENOMIC DNA]</scope>
    <source>
        <strain evidence="3 4">SZMC22713</strain>
    </source>
</reference>
<accession>A0A4Y7QDJ2</accession>
<feature type="transmembrane region" description="Helical" evidence="1">
    <location>
        <begin position="209"/>
        <end position="230"/>
    </location>
</feature>
<dbReference type="OrthoDB" id="3341843at2759"/>
<gene>
    <name evidence="3" type="ORF">BD410DRAFT_634457</name>
</gene>
<evidence type="ECO:0000259" key="2">
    <source>
        <dbReference type="Pfam" id="PF20151"/>
    </source>
</evidence>
<dbReference type="Proteomes" id="UP000294933">
    <property type="component" value="Unassembled WGS sequence"/>
</dbReference>
<evidence type="ECO:0000256" key="1">
    <source>
        <dbReference type="SAM" id="Phobius"/>
    </source>
</evidence>
<evidence type="ECO:0000313" key="3">
    <source>
        <dbReference type="EMBL" id="TDL25278.1"/>
    </source>
</evidence>